<dbReference type="Proteomes" id="UP001558652">
    <property type="component" value="Unassembled WGS sequence"/>
</dbReference>
<keyword evidence="11" id="KW-1185">Reference proteome</keyword>
<evidence type="ECO:0000256" key="6">
    <source>
        <dbReference type="ARBA" id="ARBA00023010"/>
    </source>
</evidence>
<dbReference type="PANTHER" id="PTHR12084:SF0">
    <property type="entry name" value="NUCLEAR PORE GLYCOPROTEIN P62"/>
    <property type="match status" value="1"/>
</dbReference>
<evidence type="ECO:0000259" key="9">
    <source>
        <dbReference type="Pfam" id="PF05064"/>
    </source>
</evidence>
<evidence type="ECO:0000313" key="10">
    <source>
        <dbReference type="EMBL" id="KAL1117195.1"/>
    </source>
</evidence>
<dbReference type="GO" id="GO:0015031">
    <property type="term" value="P:protein transport"/>
    <property type="evidence" value="ECO:0007669"/>
    <property type="project" value="UniProtKB-KW"/>
</dbReference>
<dbReference type="InterPro" id="IPR026010">
    <property type="entry name" value="NSP1/NUP62"/>
</dbReference>
<keyword evidence="7" id="KW-0906">Nuclear pore complex</keyword>
<evidence type="ECO:0000313" key="11">
    <source>
        <dbReference type="Proteomes" id="UP001558652"/>
    </source>
</evidence>
<feature type="domain" description="Nucleoporin NSP1-like C-terminal" evidence="9">
    <location>
        <begin position="1"/>
        <end position="83"/>
    </location>
</feature>
<dbReference type="InterPro" id="IPR007758">
    <property type="entry name" value="Nucleoporin_NSP1_C"/>
</dbReference>
<protein>
    <recommendedName>
        <fullName evidence="9">Nucleoporin NSP1-like C-terminal domain-containing protein</fullName>
    </recommendedName>
</protein>
<evidence type="ECO:0000256" key="2">
    <source>
        <dbReference type="ARBA" id="ARBA00005911"/>
    </source>
</evidence>
<comment type="similarity">
    <text evidence="2">Belongs to the nucleoporin NSP1/NUP62 family.</text>
</comment>
<evidence type="ECO:0000256" key="4">
    <source>
        <dbReference type="ARBA" id="ARBA00022816"/>
    </source>
</evidence>
<keyword evidence="5" id="KW-0653">Protein transport</keyword>
<dbReference type="Pfam" id="PF05064">
    <property type="entry name" value="Nsp1_C"/>
    <property type="match status" value="1"/>
</dbReference>
<keyword evidence="3" id="KW-0813">Transport</keyword>
<gene>
    <name evidence="10" type="ORF">AAG570_004522</name>
</gene>
<dbReference type="PANTHER" id="PTHR12084">
    <property type="entry name" value="NUCLEAR PORE GLYCOPROTEIN P62-RELATED"/>
    <property type="match status" value="1"/>
</dbReference>
<evidence type="ECO:0000256" key="7">
    <source>
        <dbReference type="ARBA" id="ARBA00023132"/>
    </source>
</evidence>
<dbReference type="GO" id="GO:0005643">
    <property type="term" value="C:nuclear pore"/>
    <property type="evidence" value="ECO:0007669"/>
    <property type="project" value="UniProtKB-SubCell"/>
</dbReference>
<dbReference type="FunFam" id="1.20.5.170:FF:000040">
    <property type="entry name" value="Nuclear pore glycoprotein p62"/>
    <property type="match status" value="1"/>
</dbReference>
<evidence type="ECO:0000256" key="3">
    <source>
        <dbReference type="ARBA" id="ARBA00022448"/>
    </source>
</evidence>
<accession>A0ABD0Y2J8</accession>
<keyword evidence="6" id="KW-0811">Translocation</keyword>
<sequence length="181" mass="21324">MINKWTVELGEQERQFLNQATQINAWDNLLNSNVSKLTALHNMVEEVKLEQAKINCDLDFILTQQKELDACLIPLEKEYTSSIYTNDVQREKMYSMAENIDSKLKRMSEDLKETIDHINETSRSQESIDPVLQIGRILNAHMNSLQWVDEQCSKLQTEFESVDKIHENMKREIDRQYSSYY</sequence>
<name>A0ABD0Y2J8_9HEMI</name>
<dbReference type="EMBL" id="JBFDAA010000016">
    <property type="protein sequence ID" value="KAL1117195.1"/>
    <property type="molecule type" value="Genomic_DNA"/>
</dbReference>
<organism evidence="10 11">
    <name type="scientific">Ranatra chinensis</name>
    <dbReference type="NCBI Taxonomy" id="642074"/>
    <lineage>
        <taxon>Eukaryota</taxon>
        <taxon>Metazoa</taxon>
        <taxon>Ecdysozoa</taxon>
        <taxon>Arthropoda</taxon>
        <taxon>Hexapoda</taxon>
        <taxon>Insecta</taxon>
        <taxon>Pterygota</taxon>
        <taxon>Neoptera</taxon>
        <taxon>Paraneoptera</taxon>
        <taxon>Hemiptera</taxon>
        <taxon>Heteroptera</taxon>
        <taxon>Panheteroptera</taxon>
        <taxon>Nepomorpha</taxon>
        <taxon>Nepidae</taxon>
        <taxon>Ranatrinae</taxon>
        <taxon>Ranatra</taxon>
    </lineage>
</organism>
<proteinExistence type="inferred from homology"/>
<evidence type="ECO:0000256" key="5">
    <source>
        <dbReference type="ARBA" id="ARBA00022927"/>
    </source>
</evidence>
<comment type="caution">
    <text evidence="10">The sequence shown here is derived from an EMBL/GenBank/DDBJ whole genome shotgun (WGS) entry which is preliminary data.</text>
</comment>
<dbReference type="Gene3D" id="1.20.5.170">
    <property type="match status" value="1"/>
</dbReference>
<keyword evidence="8" id="KW-0539">Nucleus</keyword>
<evidence type="ECO:0000256" key="8">
    <source>
        <dbReference type="ARBA" id="ARBA00023242"/>
    </source>
</evidence>
<dbReference type="AlphaFoldDB" id="A0ABD0Y2J8"/>
<dbReference type="GO" id="GO:0051028">
    <property type="term" value="P:mRNA transport"/>
    <property type="evidence" value="ECO:0007669"/>
    <property type="project" value="UniProtKB-KW"/>
</dbReference>
<keyword evidence="4" id="KW-0509">mRNA transport</keyword>
<evidence type="ECO:0000256" key="1">
    <source>
        <dbReference type="ARBA" id="ARBA00004567"/>
    </source>
</evidence>
<comment type="subcellular location">
    <subcellularLocation>
        <location evidence="1">Nucleus</location>
        <location evidence="1">Nuclear pore complex</location>
    </subcellularLocation>
</comment>
<reference evidence="10 11" key="1">
    <citation type="submission" date="2024-07" db="EMBL/GenBank/DDBJ databases">
        <title>Chromosome-level genome assembly of the water stick insect Ranatra chinensis (Heteroptera: Nepidae).</title>
        <authorList>
            <person name="Liu X."/>
        </authorList>
    </citation>
    <scope>NUCLEOTIDE SEQUENCE [LARGE SCALE GENOMIC DNA]</scope>
    <source>
        <strain evidence="10">Cailab_2021Rc</strain>
        <tissue evidence="10">Muscle</tissue>
    </source>
</reference>